<organism evidence="1 2">
    <name type="scientific">Melastoma candidum</name>
    <dbReference type="NCBI Taxonomy" id="119954"/>
    <lineage>
        <taxon>Eukaryota</taxon>
        <taxon>Viridiplantae</taxon>
        <taxon>Streptophyta</taxon>
        <taxon>Embryophyta</taxon>
        <taxon>Tracheophyta</taxon>
        <taxon>Spermatophyta</taxon>
        <taxon>Magnoliopsida</taxon>
        <taxon>eudicotyledons</taxon>
        <taxon>Gunneridae</taxon>
        <taxon>Pentapetalae</taxon>
        <taxon>rosids</taxon>
        <taxon>malvids</taxon>
        <taxon>Myrtales</taxon>
        <taxon>Melastomataceae</taxon>
        <taxon>Melastomatoideae</taxon>
        <taxon>Melastomateae</taxon>
        <taxon>Melastoma</taxon>
    </lineage>
</organism>
<evidence type="ECO:0000313" key="1">
    <source>
        <dbReference type="EMBL" id="KAI4373589.1"/>
    </source>
</evidence>
<name>A0ACB9R407_9MYRT</name>
<sequence>MDVSDADSPRPKPKEIVQPPPHPSEKLTAGCDPLRVITSFVPCNGGGSPDATAEGGASVAMPPRRPGDANASGRERLKWHREEVAGRVAIPDKWGHEGFLADWIDCKAFDALLSPKGIDSAREALVAEGRRLLGG</sequence>
<proteinExistence type="predicted"/>
<reference evidence="2" key="1">
    <citation type="journal article" date="2023" name="Front. Plant Sci.">
        <title>Chromosomal-level genome assembly of Melastoma candidum provides insights into trichome evolution.</title>
        <authorList>
            <person name="Zhong Y."/>
            <person name="Wu W."/>
            <person name="Sun C."/>
            <person name="Zou P."/>
            <person name="Liu Y."/>
            <person name="Dai S."/>
            <person name="Zhou R."/>
        </authorList>
    </citation>
    <scope>NUCLEOTIDE SEQUENCE [LARGE SCALE GENOMIC DNA]</scope>
</reference>
<accession>A0ACB9R407</accession>
<comment type="caution">
    <text evidence="1">The sequence shown here is derived from an EMBL/GenBank/DDBJ whole genome shotgun (WGS) entry which is preliminary data.</text>
</comment>
<evidence type="ECO:0000313" key="2">
    <source>
        <dbReference type="Proteomes" id="UP001057402"/>
    </source>
</evidence>
<keyword evidence="2" id="KW-1185">Reference proteome</keyword>
<dbReference type="EMBL" id="CM042883">
    <property type="protein sequence ID" value="KAI4373589.1"/>
    <property type="molecule type" value="Genomic_DNA"/>
</dbReference>
<protein>
    <submittedName>
        <fullName evidence="1">Uncharacterized protein</fullName>
    </submittedName>
</protein>
<gene>
    <name evidence="1" type="ORF">MLD38_011700</name>
</gene>
<dbReference type="Proteomes" id="UP001057402">
    <property type="component" value="Chromosome 4"/>
</dbReference>